<evidence type="ECO:0000256" key="2">
    <source>
        <dbReference type="ARBA" id="ARBA00008834"/>
    </source>
</evidence>
<protein>
    <submittedName>
        <fullName evidence="9">Uncharacterized protein</fullName>
    </submittedName>
</protein>
<dbReference type="GO" id="GO:0071555">
    <property type="term" value="P:cell wall organization"/>
    <property type="evidence" value="ECO:0007669"/>
    <property type="project" value="UniProtKB-KW"/>
</dbReference>
<gene>
    <name evidence="9" type="ORF">M8C21_032936</name>
</gene>
<organism evidence="9 10">
    <name type="scientific">Ambrosia artemisiifolia</name>
    <name type="common">Common ragweed</name>
    <dbReference type="NCBI Taxonomy" id="4212"/>
    <lineage>
        <taxon>Eukaryota</taxon>
        <taxon>Viridiplantae</taxon>
        <taxon>Streptophyta</taxon>
        <taxon>Embryophyta</taxon>
        <taxon>Tracheophyta</taxon>
        <taxon>Spermatophyta</taxon>
        <taxon>Magnoliopsida</taxon>
        <taxon>eudicotyledons</taxon>
        <taxon>Gunneridae</taxon>
        <taxon>Pentapetalae</taxon>
        <taxon>asterids</taxon>
        <taxon>campanulids</taxon>
        <taxon>Asterales</taxon>
        <taxon>Asteraceae</taxon>
        <taxon>Asteroideae</taxon>
        <taxon>Heliantheae alliance</taxon>
        <taxon>Heliantheae</taxon>
        <taxon>Ambrosia</taxon>
    </lineage>
</organism>
<evidence type="ECO:0000256" key="3">
    <source>
        <dbReference type="ARBA" id="ARBA00022512"/>
    </source>
</evidence>
<keyword evidence="7" id="KW-0961">Cell wall biogenesis/degradation</keyword>
<sequence>MHWWDQSCRYHPTLEGCTKLAPTALKFVSCNKGTLSSIYIVNSPQTHVLVMDSKGFYVDNVMIQSPQDSPNTDGIHIHSSHAIKITNSIIGT</sequence>
<evidence type="ECO:0000256" key="6">
    <source>
        <dbReference type="ARBA" id="ARBA00023295"/>
    </source>
</evidence>
<dbReference type="InterPro" id="IPR000743">
    <property type="entry name" value="Glyco_hydro_28"/>
</dbReference>
<dbReference type="SUPFAM" id="SSF51126">
    <property type="entry name" value="Pectin lyase-like"/>
    <property type="match status" value="1"/>
</dbReference>
<dbReference type="Gene3D" id="2.160.20.10">
    <property type="entry name" value="Single-stranded right-handed beta-helix, Pectin lyase-like"/>
    <property type="match status" value="1"/>
</dbReference>
<evidence type="ECO:0000313" key="10">
    <source>
        <dbReference type="Proteomes" id="UP001206925"/>
    </source>
</evidence>
<reference evidence="9" key="1">
    <citation type="submission" date="2022-06" db="EMBL/GenBank/DDBJ databases">
        <title>Uncovering the hologenomic basis of an extraordinary plant invasion.</title>
        <authorList>
            <person name="Bieker V.C."/>
            <person name="Martin M.D."/>
            <person name="Gilbert T."/>
            <person name="Hodgins K."/>
            <person name="Battlay P."/>
            <person name="Petersen B."/>
            <person name="Wilson J."/>
        </authorList>
    </citation>
    <scope>NUCLEOTIDE SEQUENCE</scope>
    <source>
        <strain evidence="9">AA19_3_7</strain>
        <tissue evidence="9">Leaf</tissue>
    </source>
</reference>
<evidence type="ECO:0000256" key="1">
    <source>
        <dbReference type="ARBA" id="ARBA00004191"/>
    </source>
</evidence>
<proteinExistence type="inferred from homology"/>
<dbReference type="InterPro" id="IPR012334">
    <property type="entry name" value="Pectin_lyas_fold"/>
</dbReference>
<keyword evidence="4" id="KW-0964">Secreted</keyword>
<keyword evidence="6 8" id="KW-0326">Glycosidase</keyword>
<dbReference type="GO" id="GO:0004650">
    <property type="term" value="F:polygalacturonase activity"/>
    <property type="evidence" value="ECO:0007669"/>
    <property type="project" value="InterPro"/>
</dbReference>
<dbReference type="EMBL" id="JAMZMK010005423">
    <property type="protein sequence ID" value="KAI7753490.1"/>
    <property type="molecule type" value="Genomic_DNA"/>
</dbReference>
<evidence type="ECO:0000256" key="4">
    <source>
        <dbReference type="ARBA" id="ARBA00022525"/>
    </source>
</evidence>
<keyword evidence="10" id="KW-1185">Reference proteome</keyword>
<comment type="similarity">
    <text evidence="2 8">Belongs to the glycosyl hydrolase 28 family.</text>
</comment>
<dbReference type="GO" id="GO:0005975">
    <property type="term" value="P:carbohydrate metabolic process"/>
    <property type="evidence" value="ECO:0007669"/>
    <property type="project" value="InterPro"/>
</dbReference>
<evidence type="ECO:0000256" key="8">
    <source>
        <dbReference type="RuleBase" id="RU361169"/>
    </source>
</evidence>
<dbReference type="Proteomes" id="UP001206925">
    <property type="component" value="Unassembled WGS sequence"/>
</dbReference>
<dbReference type="PANTHER" id="PTHR31375">
    <property type="match status" value="1"/>
</dbReference>
<comment type="caution">
    <text evidence="9">The sequence shown here is derived from an EMBL/GenBank/DDBJ whole genome shotgun (WGS) entry which is preliminary data.</text>
</comment>
<dbReference type="AlphaFoldDB" id="A0AAD5GSK6"/>
<keyword evidence="5 8" id="KW-0378">Hydrolase</keyword>
<evidence type="ECO:0000256" key="7">
    <source>
        <dbReference type="ARBA" id="ARBA00023316"/>
    </source>
</evidence>
<feature type="non-terminal residue" evidence="9">
    <location>
        <position position="1"/>
    </location>
</feature>
<dbReference type="InterPro" id="IPR011050">
    <property type="entry name" value="Pectin_lyase_fold/virulence"/>
</dbReference>
<name>A0AAD5GSK6_AMBAR</name>
<evidence type="ECO:0000313" key="9">
    <source>
        <dbReference type="EMBL" id="KAI7753490.1"/>
    </source>
</evidence>
<accession>A0AAD5GSK6</accession>
<comment type="subcellular location">
    <subcellularLocation>
        <location evidence="1">Secreted</location>
        <location evidence="1">Cell wall</location>
    </subcellularLocation>
</comment>
<keyword evidence="3" id="KW-0134">Cell wall</keyword>
<dbReference type="Pfam" id="PF00295">
    <property type="entry name" value="Glyco_hydro_28"/>
    <property type="match status" value="1"/>
</dbReference>
<evidence type="ECO:0000256" key="5">
    <source>
        <dbReference type="ARBA" id="ARBA00022801"/>
    </source>
</evidence>